<evidence type="ECO:0000313" key="2">
    <source>
        <dbReference type="EMBL" id="GAA3537336.1"/>
    </source>
</evidence>
<sequence length="70" mass="7255">MPAGAKRATGDGRRRGALGKATPQNGWPSVAGLTQRLVRWSGDPMRPAGLDELGRRNGCPDAAGLMEGLA</sequence>
<proteinExistence type="predicted"/>
<reference evidence="3" key="1">
    <citation type="journal article" date="2019" name="Int. J. Syst. Evol. Microbiol.">
        <title>The Global Catalogue of Microorganisms (GCM) 10K type strain sequencing project: providing services to taxonomists for standard genome sequencing and annotation.</title>
        <authorList>
            <consortium name="The Broad Institute Genomics Platform"/>
            <consortium name="The Broad Institute Genome Sequencing Center for Infectious Disease"/>
            <person name="Wu L."/>
            <person name="Ma J."/>
        </authorList>
    </citation>
    <scope>NUCLEOTIDE SEQUENCE [LARGE SCALE GENOMIC DNA]</scope>
    <source>
        <strain evidence="3">JCM 17326</strain>
    </source>
</reference>
<dbReference type="Proteomes" id="UP001500630">
    <property type="component" value="Unassembled WGS sequence"/>
</dbReference>
<evidence type="ECO:0000313" key="3">
    <source>
        <dbReference type="Proteomes" id="UP001500630"/>
    </source>
</evidence>
<name>A0ABP6VPC7_9ACTN</name>
<feature type="region of interest" description="Disordered" evidence="1">
    <location>
        <begin position="1"/>
        <end position="31"/>
    </location>
</feature>
<evidence type="ECO:0000256" key="1">
    <source>
        <dbReference type="SAM" id="MobiDB-lite"/>
    </source>
</evidence>
<keyword evidence="3" id="KW-1185">Reference proteome</keyword>
<accession>A0ABP6VPC7</accession>
<dbReference type="EMBL" id="BAABDQ010000003">
    <property type="protein sequence ID" value="GAA3537336.1"/>
    <property type="molecule type" value="Genomic_DNA"/>
</dbReference>
<protein>
    <submittedName>
        <fullName evidence="2">Uncharacterized protein</fullName>
    </submittedName>
</protein>
<gene>
    <name evidence="2" type="ORF">GCM10022419_016530</name>
</gene>
<comment type="caution">
    <text evidence="2">The sequence shown here is derived from an EMBL/GenBank/DDBJ whole genome shotgun (WGS) entry which is preliminary data.</text>
</comment>
<organism evidence="2 3">
    <name type="scientific">Nonomuraea rosea</name>
    <dbReference type="NCBI Taxonomy" id="638574"/>
    <lineage>
        <taxon>Bacteria</taxon>
        <taxon>Bacillati</taxon>
        <taxon>Actinomycetota</taxon>
        <taxon>Actinomycetes</taxon>
        <taxon>Streptosporangiales</taxon>
        <taxon>Streptosporangiaceae</taxon>
        <taxon>Nonomuraea</taxon>
    </lineage>
</organism>